<dbReference type="EMBL" id="JBHUEJ010000036">
    <property type="protein sequence ID" value="MFD1712085.1"/>
    <property type="molecule type" value="Genomic_DNA"/>
</dbReference>
<reference evidence="8" key="1">
    <citation type="journal article" date="2019" name="Int. J. Syst. Evol. Microbiol.">
        <title>The Global Catalogue of Microorganisms (GCM) 10K type strain sequencing project: providing services to taxonomists for standard genome sequencing and annotation.</title>
        <authorList>
            <consortium name="The Broad Institute Genomics Platform"/>
            <consortium name="The Broad Institute Genome Sequencing Center for Infectious Disease"/>
            <person name="Wu L."/>
            <person name="Ma J."/>
        </authorList>
    </citation>
    <scope>NUCLEOTIDE SEQUENCE [LARGE SCALE GENOMIC DNA]</scope>
    <source>
        <strain evidence="8">LMG 29247</strain>
    </source>
</reference>
<name>A0ABW4KVR9_9BURK</name>
<dbReference type="Proteomes" id="UP001597304">
    <property type="component" value="Unassembled WGS sequence"/>
</dbReference>
<comment type="subcellular location">
    <subcellularLocation>
        <location evidence="1">Membrane</location>
        <topology evidence="1">Single-pass membrane protein</topology>
    </subcellularLocation>
</comment>
<dbReference type="PANTHER" id="PTHR30168:SF0">
    <property type="entry name" value="INNER MEMBRANE PROTEIN"/>
    <property type="match status" value="1"/>
</dbReference>
<evidence type="ECO:0000313" key="7">
    <source>
        <dbReference type="EMBL" id="MFD1712085.1"/>
    </source>
</evidence>
<dbReference type="Pfam" id="PF04228">
    <property type="entry name" value="Zn_peptidase"/>
    <property type="match status" value="1"/>
</dbReference>
<comment type="caution">
    <text evidence="7">The sequence shown here is derived from an EMBL/GenBank/DDBJ whole genome shotgun (WGS) entry which is preliminary data.</text>
</comment>
<keyword evidence="4 6" id="KW-0472">Membrane</keyword>
<evidence type="ECO:0000313" key="8">
    <source>
        <dbReference type="Proteomes" id="UP001597304"/>
    </source>
</evidence>
<accession>A0ABW4KVR9</accession>
<keyword evidence="2 6" id="KW-0812">Transmembrane</keyword>
<gene>
    <name evidence="7" type="ORF">ACFSF0_15850</name>
</gene>
<proteinExistence type="predicted"/>
<dbReference type="InterPro" id="IPR007343">
    <property type="entry name" value="Uncharacterised_pept_Zn_put"/>
</dbReference>
<evidence type="ECO:0000256" key="3">
    <source>
        <dbReference type="ARBA" id="ARBA00022989"/>
    </source>
</evidence>
<keyword evidence="3 6" id="KW-1133">Transmembrane helix</keyword>
<evidence type="ECO:0000256" key="1">
    <source>
        <dbReference type="ARBA" id="ARBA00004167"/>
    </source>
</evidence>
<protein>
    <submittedName>
        <fullName evidence="7">Neutral zinc metallopeptidase</fullName>
    </submittedName>
</protein>
<evidence type="ECO:0000256" key="2">
    <source>
        <dbReference type="ARBA" id="ARBA00022692"/>
    </source>
</evidence>
<feature type="compositionally biased region" description="Basic and acidic residues" evidence="5">
    <location>
        <begin position="1"/>
        <end position="18"/>
    </location>
</feature>
<evidence type="ECO:0000256" key="6">
    <source>
        <dbReference type="SAM" id="Phobius"/>
    </source>
</evidence>
<sequence>MRWEGNRQSDNVEDRRGEGGGMGGGGGFGFGGRSIGIGTIVIALIGGWIFGINPLTIIGMLSGGGGAPAVQQQQGPAKAPPASDKGASFVSTVLASTEDAWNQVFRENNAQYRAPRLVLFRGYTPTACGTGQSAMGPFYCPGDQKVYLDMDFFDTLERQLGAPGEFARAYVVAHEVGHHVQNLMGLTDKVDAMRGRVSQSQQNALSVRLELQADCFAGIWANKSNQAKNWLENGDIESAMNAAAKIGDDALQKKSQGYVVPDSFTHGSSAQRQRWFMQGYKTGSIQACDTFNAQSL</sequence>
<dbReference type="RefSeq" id="WP_147912325.1">
    <property type="nucleotide sequence ID" value="NZ_JBHUEJ010000036.1"/>
</dbReference>
<feature type="transmembrane region" description="Helical" evidence="6">
    <location>
        <begin position="30"/>
        <end position="52"/>
    </location>
</feature>
<feature type="region of interest" description="Disordered" evidence="5">
    <location>
        <begin position="1"/>
        <end position="25"/>
    </location>
</feature>
<evidence type="ECO:0000256" key="4">
    <source>
        <dbReference type="ARBA" id="ARBA00023136"/>
    </source>
</evidence>
<evidence type="ECO:0000256" key="5">
    <source>
        <dbReference type="SAM" id="MobiDB-lite"/>
    </source>
</evidence>
<keyword evidence="8" id="KW-1185">Reference proteome</keyword>
<dbReference type="PANTHER" id="PTHR30168">
    <property type="entry name" value="PUTATIVE MEMBRANE PROTEIN YPFJ"/>
    <property type="match status" value="1"/>
</dbReference>
<organism evidence="7 8">
    <name type="scientific">Ottowia flava</name>
    <dbReference type="NCBI Taxonomy" id="2675430"/>
    <lineage>
        <taxon>Bacteria</taxon>
        <taxon>Pseudomonadati</taxon>
        <taxon>Pseudomonadota</taxon>
        <taxon>Betaproteobacteria</taxon>
        <taxon>Burkholderiales</taxon>
        <taxon>Comamonadaceae</taxon>
        <taxon>Ottowia</taxon>
    </lineage>
</organism>
<dbReference type="SUPFAM" id="SSF55486">
    <property type="entry name" value="Metalloproteases ('zincins'), catalytic domain"/>
    <property type="match status" value="1"/>
</dbReference>